<dbReference type="RefSeq" id="XP_009018350.1">
    <property type="nucleotide sequence ID" value="XM_009020102.1"/>
</dbReference>
<feature type="region of interest" description="Disordered" evidence="2">
    <location>
        <begin position="52"/>
        <end position="86"/>
    </location>
</feature>
<dbReference type="STRING" id="6412.T1F6W2"/>
<feature type="compositionally biased region" description="Polar residues" evidence="2">
    <location>
        <begin position="52"/>
        <end position="62"/>
    </location>
</feature>
<reference evidence="6" key="1">
    <citation type="submission" date="2012-12" db="EMBL/GenBank/DDBJ databases">
        <authorList>
            <person name="Hellsten U."/>
            <person name="Grimwood J."/>
            <person name="Chapman J.A."/>
            <person name="Shapiro H."/>
            <person name="Aerts A."/>
            <person name="Otillar R.P."/>
            <person name="Terry A.Y."/>
            <person name="Boore J.L."/>
            <person name="Simakov O."/>
            <person name="Marletaz F."/>
            <person name="Cho S.-J."/>
            <person name="Edsinger-Gonzales E."/>
            <person name="Havlak P."/>
            <person name="Kuo D.-H."/>
            <person name="Larsson T."/>
            <person name="Lv J."/>
            <person name="Arendt D."/>
            <person name="Savage R."/>
            <person name="Osoegawa K."/>
            <person name="de Jong P."/>
            <person name="Lindberg D.R."/>
            <person name="Seaver E.C."/>
            <person name="Weisblat D.A."/>
            <person name="Putnam N.H."/>
            <person name="Grigoriev I.V."/>
            <person name="Rokhsar D.S."/>
        </authorList>
    </citation>
    <scope>NUCLEOTIDE SEQUENCE</scope>
</reference>
<dbReference type="HOGENOM" id="CLU_1108115_0_0_1"/>
<reference evidence="4 6" key="2">
    <citation type="journal article" date="2013" name="Nature">
        <title>Insights into bilaterian evolution from three spiralian genomes.</title>
        <authorList>
            <person name="Simakov O."/>
            <person name="Marletaz F."/>
            <person name="Cho S.J."/>
            <person name="Edsinger-Gonzales E."/>
            <person name="Havlak P."/>
            <person name="Hellsten U."/>
            <person name="Kuo D.H."/>
            <person name="Larsson T."/>
            <person name="Lv J."/>
            <person name="Arendt D."/>
            <person name="Savage R."/>
            <person name="Osoegawa K."/>
            <person name="de Jong P."/>
            <person name="Grimwood J."/>
            <person name="Chapman J.A."/>
            <person name="Shapiro H."/>
            <person name="Aerts A."/>
            <person name="Otillar R.P."/>
            <person name="Terry A.Y."/>
            <person name="Boore J.L."/>
            <person name="Grigoriev I.V."/>
            <person name="Lindberg D.R."/>
            <person name="Seaver E.C."/>
            <person name="Weisblat D.A."/>
            <person name="Putnam N.H."/>
            <person name="Rokhsar D.S."/>
        </authorList>
    </citation>
    <scope>NUCLEOTIDE SEQUENCE</scope>
</reference>
<evidence type="ECO:0000313" key="5">
    <source>
        <dbReference type="EnsemblMetazoa" id="HelroP173496"/>
    </source>
</evidence>
<dbReference type="PROSITE" id="PS50026">
    <property type="entry name" value="EGF_3"/>
    <property type="match status" value="1"/>
</dbReference>
<dbReference type="KEGG" id="hro:HELRODRAFT_173496"/>
<dbReference type="Gene3D" id="2.10.25.10">
    <property type="entry name" value="Laminin"/>
    <property type="match status" value="1"/>
</dbReference>
<evidence type="ECO:0000256" key="1">
    <source>
        <dbReference type="PROSITE-ProRule" id="PRU00076"/>
    </source>
</evidence>
<evidence type="ECO:0000313" key="4">
    <source>
        <dbReference type="EMBL" id="ESO03793.1"/>
    </source>
</evidence>
<feature type="compositionally biased region" description="Low complexity" evidence="2">
    <location>
        <begin position="63"/>
        <end position="86"/>
    </location>
</feature>
<reference evidence="5" key="3">
    <citation type="submission" date="2015-06" db="UniProtKB">
        <authorList>
            <consortium name="EnsemblMetazoa"/>
        </authorList>
    </citation>
    <scope>IDENTIFICATION</scope>
</reference>
<dbReference type="EMBL" id="AMQM01004554">
    <property type="status" value="NOT_ANNOTATED_CDS"/>
    <property type="molecule type" value="Genomic_DNA"/>
</dbReference>
<dbReference type="GeneID" id="20204561"/>
<gene>
    <name evidence="5" type="primary">20204561</name>
    <name evidence="4" type="ORF">HELRODRAFT_173496</name>
</gene>
<dbReference type="SUPFAM" id="SSF57196">
    <property type="entry name" value="EGF/Laminin"/>
    <property type="match status" value="1"/>
</dbReference>
<name>T1F6W2_HELRO</name>
<protein>
    <recommendedName>
        <fullName evidence="3">EGF-like domain-containing protein</fullName>
    </recommendedName>
</protein>
<dbReference type="Proteomes" id="UP000015101">
    <property type="component" value="Unassembled WGS sequence"/>
</dbReference>
<evidence type="ECO:0000313" key="6">
    <source>
        <dbReference type="Proteomes" id="UP000015101"/>
    </source>
</evidence>
<proteinExistence type="predicted"/>
<evidence type="ECO:0000259" key="3">
    <source>
        <dbReference type="PROSITE" id="PS50026"/>
    </source>
</evidence>
<dbReference type="InterPro" id="IPR000742">
    <property type="entry name" value="EGF"/>
</dbReference>
<dbReference type="AlphaFoldDB" id="T1F6W2"/>
<feature type="domain" description="EGF-like" evidence="3">
    <location>
        <begin position="210"/>
        <end position="247"/>
    </location>
</feature>
<accession>T1F6W2</accession>
<keyword evidence="6" id="KW-1185">Reference proteome</keyword>
<sequence length="251" mass="27849">MLGAGWLYCNNINNNHNINNNISININKNNSIIIHNESTTILQMIAHANSSKNGENFNTKHQNNNNNNNNANNNNNNDNNINNNNINSKQSIYLDLSPDNVVYFGGLSPNPTQRFPSQFPPPHHQLPSSVKSDGRGFHGCVSSHVIFNDFPYDVIAAAGNKSTDEVSIVKGCLEPENVCERSMIASDNINNNINNIYNNINNINNINNDDKNKMAEKRCHNNGVCVQEWGGNECDCQMTSFSGDKCQDGLL</sequence>
<dbReference type="EMBL" id="KB096590">
    <property type="protein sequence ID" value="ESO03793.1"/>
    <property type="molecule type" value="Genomic_DNA"/>
</dbReference>
<comment type="caution">
    <text evidence="1">Lacks conserved residue(s) required for the propagation of feature annotation.</text>
</comment>
<dbReference type="OrthoDB" id="6270412at2759"/>
<dbReference type="CTD" id="20204561"/>
<organism evidence="5 6">
    <name type="scientific">Helobdella robusta</name>
    <name type="common">Californian leech</name>
    <dbReference type="NCBI Taxonomy" id="6412"/>
    <lineage>
        <taxon>Eukaryota</taxon>
        <taxon>Metazoa</taxon>
        <taxon>Spiralia</taxon>
        <taxon>Lophotrochozoa</taxon>
        <taxon>Annelida</taxon>
        <taxon>Clitellata</taxon>
        <taxon>Hirudinea</taxon>
        <taxon>Rhynchobdellida</taxon>
        <taxon>Glossiphoniidae</taxon>
        <taxon>Helobdella</taxon>
    </lineage>
</organism>
<evidence type="ECO:0000256" key="2">
    <source>
        <dbReference type="SAM" id="MobiDB-lite"/>
    </source>
</evidence>
<dbReference type="EnsemblMetazoa" id="HelroT173496">
    <property type="protein sequence ID" value="HelroP173496"/>
    <property type="gene ID" value="HelroG173496"/>
</dbReference>
<keyword evidence="1" id="KW-0245">EGF-like domain</keyword>
<dbReference type="InParanoid" id="T1F6W2"/>